<dbReference type="InterPro" id="IPR049945">
    <property type="entry name" value="AAA_22"/>
</dbReference>
<dbReference type="eggNOG" id="COG3267">
    <property type="taxonomic scope" value="Bacteria"/>
</dbReference>
<dbReference type="InterPro" id="IPR036680">
    <property type="entry name" value="SPOR-like_sf"/>
</dbReference>
<dbReference type="Gene3D" id="3.40.50.300">
    <property type="entry name" value="P-loop containing nucleotide triphosphate hydrolases"/>
    <property type="match status" value="1"/>
</dbReference>
<dbReference type="InterPro" id="IPR027417">
    <property type="entry name" value="P-loop_NTPase"/>
</dbReference>
<dbReference type="KEGG" id="mfa:Mfla_0075"/>
<sequence>MYYAHFGLKEPPFKITPNTDFFFRGGNRGAVLEALRYAILHGEGIVKVVGEVGSGKTMLCRMLQTQLPDHVDSVYLANPSMAPEDVLHAIALELHLDIPDRLSKLEVMQRLQQALLDKHEARRQVVVFVEEAQGMPLATLEEIRLLTNLETRHHKLLQIVLFGQPELDDNLNQRQIRQLKERITHSFYLGPLSRDEIAEYLMFRLRAAGYYGPPLFTKRAVKQLAKMAQGLVRRVNILADKSLLAAFAANADQVTPRHVAAAIRDSEFAGEIQRPVGRWSVLIGGLVLGVAGMALYAWSQGMLPLPVAPAPVTHAETEQRLEEAHSLENESGRGMSGVLPLLMQREEASLVWLDSTPPEYITIALMHDFPETDQEKEQQLLSANLVLDDVYALRTKVGEEDRVIILYGAYENRQQALEEFRSLPKALQMGAYLRTIAGIREELLQHQ</sequence>
<dbReference type="AlphaFoldDB" id="Q1GXE4"/>
<dbReference type="InterPro" id="IPR052026">
    <property type="entry name" value="ExeA_AAA_ATPase_DNA-bind"/>
</dbReference>
<name>Q1GXE4_METFK</name>
<dbReference type="Proteomes" id="UP000002440">
    <property type="component" value="Chromosome"/>
</dbReference>
<feature type="domain" description="ORC1/DEAH AAA+ ATPase" evidence="1">
    <location>
        <begin position="42"/>
        <end position="170"/>
    </location>
</feature>
<dbReference type="SUPFAM" id="SSF52540">
    <property type="entry name" value="P-loop containing nucleoside triphosphate hydrolases"/>
    <property type="match status" value="1"/>
</dbReference>
<dbReference type="RefSeq" id="WP_011478443.1">
    <property type="nucleotide sequence ID" value="NC_007947.1"/>
</dbReference>
<evidence type="ECO:0000313" key="2">
    <source>
        <dbReference type="EMBL" id="ABE48346.1"/>
    </source>
</evidence>
<dbReference type="OrthoDB" id="9783370at2"/>
<reference evidence="2 3" key="1">
    <citation type="submission" date="2006-03" db="EMBL/GenBank/DDBJ databases">
        <title>Complete sequence of Methylobacillus flagellatus KT.</title>
        <authorList>
            <consortium name="US DOE Joint Genome Institute"/>
            <person name="Copeland A."/>
            <person name="Lucas S."/>
            <person name="Lapidus A."/>
            <person name="Barry K."/>
            <person name="Detter J.C."/>
            <person name="Glavina del Rio T."/>
            <person name="Hammon N."/>
            <person name="Israni S."/>
            <person name="Dalin E."/>
            <person name="Tice H."/>
            <person name="Pitluck S."/>
            <person name="Brettin T."/>
            <person name="Bruce D."/>
            <person name="Han C."/>
            <person name="Tapia R."/>
            <person name="Saunders E."/>
            <person name="Gilna P."/>
            <person name="Schmutz J."/>
            <person name="Larimer F."/>
            <person name="Land M."/>
            <person name="Kyrpides N."/>
            <person name="Anderson I."/>
            <person name="Richardson P."/>
        </authorList>
    </citation>
    <scope>NUCLEOTIDE SEQUENCE [LARGE SCALE GENOMIC DNA]</scope>
    <source>
        <strain evidence="3">KT / ATCC 51484 / DSM 6875</strain>
    </source>
</reference>
<dbReference type="Gene3D" id="3.30.70.1070">
    <property type="entry name" value="Sporulation related repeat"/>
    <property type="match status" value="1"/>
</dbReference>
<organism evidence="2 3">
    <name type="scientific">Methylobacillus flagellatus (strain ATCC 51484 / DSM 6875 / VKM B-1610 / KT)</name>
    <dbReference type="NCBI Taxonomy" id="265072"/>
    <lineage>
        <taxon>Bacteria</taxon>
        <taxon>Pseudomonadati</taxon>
        <taxon>Pseudomonadota</taxon>
        <taxon>Betaproteobacteria</taxon>
        <taxon>Nitrosomonadales</taxon>
        <taxon>Methylophilaceae</taxon>
        <taxon>Methylobacillus</taxon>
    </lineage>
</organism>
<dbReference type="Pfam" id="PF13401">
    <property type="entry name" value="AAA_22"/>
    <property type="match status" value="1"/>
</dbReference>
<evidence type="ECO:0000259" key="1">
    <source>
        <dbReference type="Pfam" id="PF13401"/>
    </source>
</evidence>
<dbReference type="PANTHER" id="PTHR35894:SF1">
    <property type="entry name" value="PHOSPHORIBULOKINASE _ URIDINE KINASE FAMILY"/>
    <property type="match status" value="1"/>
</dbReference>
<accession>Q1GXE4</accession>
<proteinExistence type="predicted"/>
<protein>
    <submittedName>
        <fullName evidence="2">General secretion pathway protein, ATPase</fullName>
    </submittedName>
</protein>
<dbReference type="STRING" id="265072.Mfla_0075"/>
<evidence type="ECO:0000313" key="3">
    <source>
        <dbReference type="Proteomes" id="UP000002440"/>
    </source>
</evidence>
<gene>
    <name evidence="2" type="ordered locus">Mfla_0075</name>
</gene>
<dbReference type="GO" id="GO:0042834">
    <property type="term" value="F:peptidoglycan binding"/>
    <property type="evidence" value="ECO:0007669"/>
    <property type="project" value="InterPro"/>
</dbReference>
<dbReference type="HOGENOM" id="CLU_024125_2_2_4"/>
<dbReference type="GO" id="GO:0016887">
    <property type="term" value="F:ATP hydrolysis activity"/>
    <property type="evidence" value="ECO:0007669"/>
    <property type="project" value="InterPro"/>
</dbReference>
<keyword evidence="3" id="KW-1185">Reference proteome</keyword>
<dbReference type="PANTHER" id="PTHR35894">
    <property type="entry name" value="GENERAL SECRETION PATHWAY PROTEIN A-RELATED"/>
    <property type="match status" value="1"/>
</dbReference>
<dbReference type="EMBL" id="CP000284">
    <property type="protein sequence ID" value="ABE48346.1"/>
    <property type="molecule type" value="Genomic_DNA"/>
</dbReference>